<dbReference type="AlphaFoldDB" id="A0A8S3PNC3"/>
<organism evidence="2 3">
    <name type="scientific">Mytilus edulis</name>
    <name type="common">Blue mussel</name>
    <dbReference type="NCBI Taxonomy" id="6550"/>
    <lineage>
        <taxon>Eukaryota</taxon>
        <taxon>Metazoa</taxon>
        <taxon>Spiralia</taxon>
        <taxon>Lophotrochozoa</taxon>
        <taxon>Mollusca</taxon>
        <taxon>Bivalvia</taxon>
        <taxon>Autobranchia</taxon>
        <taxon>Pteriomorphia</taxon>
        <taxon>Mytilida</taxon>
        <taxon>Mytiloidea</taxon>
        <taxon>Mytilidae</taxon>
        <taxon>Mytilinae</taxon>
        <taxon>Mytilus</taxon>
    </lineage>
</organism>
<reference evidence="2" key="1">
    <citation type="submission" date="2021-03" db="EMBL/GenBank/DDBJ databases">
        <authorList>
            <person name="Bekaert M."/>
        </authorList>
    </citation>
    <scope>NUCLEOTIDE SEQUENCE</scope>
</reference>
<keyword evidence="3" id="KW-1185">Reference proteome</keyword>
<sequence>MTDTKIKPGTAVKEAMLSEKNVRAFQFTDLVIKIVDERFYVNKDQLVKESPVFLAMLTGNFKEKGATEIELQDKDPTAFSHFLRQTLPGFKGLEMSEKTAHLILPLAHKYQTEATLLKIDTVLATSLNEKKYKNIDELINDILEAELYRQPKYLQACINKAYTTFTYKELTNAPEFHNVSNDTKFTVLSKRCEKLEFGNKTFLEELDKINTCFECRHERIRIQDVARKILSK</sequence>
<evidence type="ECO:0000259" key="1">
    <source>
        <dbReference type="PROSITE" id="PS50097"/>
    </source>
</evidence>
<gene>
    <name evidence="2" type="ORF">MEDL_996</name>
</gene>
<dbReference type="PANTHER" id="PTHR22744:SF14">
    <property type="entry name" value="BTB DOMAIN-CONTAINING PROTEIN-RELATED"/>
    <property type="match status" value="1"/>
</dbReference>
<dbReference type="OrthoDB" id="6046119at2759"/>
<feature type="domain" description="BTB" evidence="1">
    <location>
        <begin position="28"/>
        <end position="84"/>
    </location>
</feature>
<dbReference type="SUPFAM" id="SSF54695">
    <property type="entry name" value="POZ domain"/>
    <property type="match status" value="1"/>
</dbReference>
<evidence type="ECO:0000313" key="3">
    <source>
        <dbReference type="Proteomes" id="UP000683360"/>
    </source>
</evidence>
<protein>
    <recommendedName>
        <fullName evidence="1">BTB domain-containing protein</fullName>
    </recommendedName>
</protein>
<accession>A0A8S3PNC3</accession>
<name>A0A8S3PNC3_MYTED</name>
<dbReference type="Gene3D" id="3.30.710.10">
    <property type="entry name" value="Potassium Channel Kv1.1, Chain A"/>
    <property type="match status" value="1"/>
</dbReference>
<dbReference type="Proteomes" id="UP000683360">
    <property type="component" value="Unassembled WGS sequence"/>
</dbReference>
<dbReference type="Pfam" id="PF00651">
    <property type="entry name" value="BTB"/>
    <property type="match status" value="1"/>
</dbReference>
<dbReference type="PROSITE" id="PS50097">
    <property type="entry name" value="BTB"/>
    <property type="match status" value="1"/>
</dbReference>
<evidence type="ECO:0000313" key="2">
    <source>
        <dbReference type="EMBL" id="CAG2185366.1"/>
    </source>
</evidence>
<dbReference type="InterPro" id="IPR000210">
    <property type="entry name" value="BTB/POZ_dom"/>
</dbReference>
<dbReference type="SMART" id="SM00225">
    <property type="entry name" value="BTB"/>
    <property type="match status" value="1"/>
</dbReference>
<dbReference type="PANTHER" id="PTHR22744">
    <property type="entry name" value="HELIX LOOP HELIX PROTEIN 21-RELATED"/>
    <property type="match status" value="1"/>
</dbReference>
<dbReference type="InterPro" id="IPR011333">
    <property type="entry name" value="SKP1/BTB/POZ_sf"/>
</dbReference>
<proteinExistence type="predicted"/>
<dbReference type="EMBL" id="CAJPWZ010000084">
    <property type="protein sequence ID" value="CAG2185366.1"/>
    <property type="molecule type" value="Genomic_DNA"/>
</dbReference>
<comment type="caution">
    <text evidence="2">The sequence shown here is derived from an EMBL/GenBank/DDBJ whole genome shotgun (WGS) entry which is preliminary data.</text>
</comment>